<proteinExistence type="inferred from homology"/>
<comment type="similarity">
    <text evidence="1">Belongs to the carbohydrate kinase PfkB family.</text>
</comment>
<keyword evidence="2 6" id="KW-0808">Transferase</keyword>
<dbReference type="PIRSF" id="PIRSF000535">
    <property type="entry name" value="1PFK/6PFK/LacC"/>
    <property type="match status" value="1"/>
</dbReference>
<name>A0A6J4PG73_9ACTN</name>
<dbReference type="GO" id="GO:0005524">
    <property type="term" value="F:ATP binding"/>
    <property type="evidence" value="ECO:0007669"/>
    <property type="project" value="UniProtKB-KW"/>
</dbReference>
<evidence type="ECO:0000256" key="5">
    <source>
        <dbReference type="ARBA" id="ARBA00022840"/>
    </source>
</evidence>
<dbReference type="PANTHER" id="PTHR46566">
    <property type="entry name" value="1-PHOSPHOFRUCTOKINASE-RELATED"/>
    <property type="match status" value="1"/>
</dbReference>
<dbReference type="Pfam" id="PF00294">
    <property type="entry name" value="PfkB"/>
    <property type="match status" value="1"/>
</dbReference>
<dbReference type="SUPFAM" id="SSF53613">
    <property type="entry name" value="Ribokinase-like"/>
    <property type="match status" value="1"/>
</dbReference>
<dbReference type="InterPro" id="IPR011611">
    <property type="entry name" value="PfkB_dom"/>
</dbReference>
<dbReference type="NCBIfam" id="TIGR03168">
    <property type="entry name" value="1-PFK"/>
    <property type="match status" value="1"/>
</dbReference>
<keyword evidence="5" id="KW-0067">ATP-binding</keyword>
<dbReference type="InterPro" id="IPR002173">
    <property type="entry name" value="Carboh/pur_kinase_PfkB_CS"/>
</dbReference>
<accession>A0A6J4PG73</accession>
<dbReference type="EMBL" id="CADCVB010000052">
    <property type="protein sequence ID" value="CAA9415396.1"/>
    <property type="molecule type" value="Genomic_DNA"/>
</dbReference>
<evidence type="ECO:0000256" key="3">
    <source>
        <dbReference type="ARBA" id="ARBA00022741"/>
    </source>
</evidence>
<protein>
    <submittedName>
        <fullName evidence="8">1-phosphofructokinase</fullName>
        <ecNumber evidence="8">2.7.1.56</ecNumber>
    </submittedName>
</protein>
<dbReference type="InterPro" id="IPR029056">
    <property type="entry name" value="Ribokinase-like"/>
</dbReference>
<evidence type="ECO:0000256" key="4">
    <source>
        <dbReference type="ARBA" id="ARBA00022777"/>
    </source>
</evidence>
<dbReference type="PANTHER" id="PTHR46566:SF2">
    <property type="entry name" value="ATP-DEPENDENT 6-PHOSPHOFRUCTOKINASE ISOZYME 2"/>
    <property type="match status" value="1"/>
</dbReference>
<evidence type="ECO:0000259" key="7">
    <source>
        <dbReference type="Pfam" id="PF00294"/>
    </source>
</evidence>
<dbReference type="PROSITE" id="PS00584">
    <property type="entry name" value="PFKB_KINASES_2"/>
    <property type="match status" value="1"/>
</dbReference>
<evidence type="ECO:0000313" key="8">
    <source>
        <dbReference type="EMBL" id="CAA9415396.1"/>
    </source>
</evidence>
<keyword evidence="3" id="KW-0547">Nucleotide-binding</keyword>
<keyword evidence="4 8" id="KW-0418">Kinase</keyword>
<dbReference type="CDD" id="cd01164">
    <property type="entry name" value="FruK_PfkB_like"/>
    <property type="match status" value="1"/>
</dbReference>
<organism evidence="8">
    <name type="scientific">uncultured Rubrobacteraceae bacterium</name>
    <dbReference type="NCBI Taxonomy" id="349277"/>
    <lineage>
        <taxon>Bacteria</taxon>
        <taxon>Bacillati</taxon>
        <taxon>Actinomycetota</taxon>
        <taxon>Rubrobacteria</taxon>
        <taxon>Rubrobacterales</taxon>
        <taxon>Rubrobacteraceae</taxon>
        <taxon>environmental samples</taxon>
    </lineage>
</organism>
<gene>
    <name evidence="8" type="ORF">AVDCRST_MAG78-648</name>
</gene>
<sequence length="311" mass="32167">MILCVGGTPAMQRTLFFKGLEPGAVNRAYEVRVTASGKVVNAARVVTVLGGRALLATFLGGDSGRFVARELDARGVPHEVVWTEDDAMTRTCATLIPDDGPVTELVEEAPPVSERDVAALEEIVTENLGEARALCLIGSFPPGVPDDFYARLAKAARDAGIPVLVDAQKAPLRKVLAEGPFLVKPNLEEVAATLNLPNGEPDARAAVVTLTDAGARWALVSMGASGSLLGDNSGGLWSVEPPRVEAVNPIGSGDSLAAGLSLSLHRGASVPDASVYGTACAAANALTPTSGEISPDAVDDLLSRVRLTRLS</sequence>
<dbReference type="EC" id="2.7.1.56" evidence="8"/>
<evidence type="ECO:0000256" key="2">
    <source>
        <dbReference type="ARBA" id="ARBA00022679"/>
    </source>
</evidence>
<evidence type="ECO:0000256" key="6">
    <source>
        <dbReference type="PIRNR" id="PIRNR000535"/>
    </source>
</evidence>
<dbReference type="Gene3D" id="3.40.1190.20">
    <property type="match status" value="1"/>
</dbReference>
<evidence type="ECO:0000256" key="1">
    <source>
        <dbReference type="ARBA" id="ARBA00010688"/>
    </source>
</evidence>
<reference evidence="8" key="1">
    <citation type="submission" date="2020-02" db="EMBL/GenBank/DDBJ databases">
        <authorList>
            <person name="Meier V. D."/>
        </authorList>
    </citation>
    <scope>NUCLEOTIDE SEQUENCE</scope>
    <source>
        <strain evidence="8">AVDCRST_MAG78</strain>
    </source>
</reference>
<feature type="domain" description="Carbohydrate kinase PfkB" evidence="7">
    <location>
        <begin position="2"/>
        <end position="292"/>
    </location>
</feature>
<dbReference type="GO" id="GO:0008662">
    <property type="term" value="F:1-phosphofructokinase activity"/>
    <property type="evidence" value="ECO:0007669"/>
    <property type="project" value="UniProtKB-EC"/>
</dbReference>
<dbReference type="InterPro" id="IPR017583">
    <property type="entry name" value="Tagatose/fructose_Pkinase"/>
</dbReference>
<dbReference type="AlphaFoldDB" id="A0A6J4PG73"/>